<accession>A0A6L9SAH4</accession>
<feature type="chain" id="PRO_5026653559" evidence="1">
    <location>
        <begin position="32"/>
        <end position="226"/>
    </location>
</feature>
<feature type="signal peptide" evidence="1">
    <location>
        <begin position="1"/>
        <end position="31"/>
    </location>
</feature>
<organism evidence="2 3">
    <name type="scientific">Phytoactinopolyspora halotolerans</name>
    <dbReference type="NCBI Taxonomy" id="1981512"/>
    <lineage>
        <taxon>Bacteria</taxon>
        <taxon>Bacillati</taxon>
        <taxon>Actinomycetota</taxon>
        <taxon>Actinomycetes</taxon>
        <taxon>Jiangellales</taxon>
        <taxon>Jiangellaceae</taxon>
        <taxon>Phytoactinopolyspora</taxon>
    </lineage>
</organism>
<evidence type="ECO:0000256" key="1">
    <source>
        <dbReference type="SAM" id="SignalP"/>
    </source>
</evidence>
<dbReference type="EMBL" id="JAAGOA010000010">
    <property type="protein sequence ID" value="NEE01572.1"/>
    <property type="molecule type" value="Genomic_DNA"/>
</dbReference>
<comment type="caution">
    <text evidence="2">The sequence shown here is derived from an EMBL/GenBank/DDBJ whole genome shotgun (WGS) entry which is preliminary data.</text>
</comment>
<gene>
    <name evidence="2" type="ORF">G1H10_15475</name>
</gene>
<proteinExistence type="predicted"/>
<protein>
    <submittedName>
        <fullName evidence="2">Uncharacterized protein</fullName>
    </submittedName>
</protein>
<reference evidence="2 3" key="1">
    <citation type="submission" date="2020-02" db="EMBL/GenBank/DDBJ databases">
        <authorList>
            <person name="Li X.-J."/>
            <person name="Han X.-M."/>
        </authorList>
    </citation>
    <scope>NUCLEOTIDE SEQUENCE [LARGE SCALE GENOMIC DNA]</scope>
    <source>
        <strain evidence="2 3">CCTCC AB 2017055</strain>
    </source>
</reference>
<dbReference type="RefSeq" id="WP_163739356.1">
    <property type="nucleotide sequence ID" value="NZ_JAAGOA010000010.1"/>
</dbReference>
<evidence type="ECO:0000313" key="3">
    <source>
        <dbReference type="Proteomes" id="UP000475214"/>
    </source>
</evidence>
<name>A0A6L9SAH4_9ACTN</name>
<keyword evidence="1" id="KW-0732">Signal</keyword>
<evidence type="ECO:0000313" key="2">
    <source>
        <dbReference type="EMBL" id="NEE01572.1"/>
    </source>
</evidence>
<dbReference type="Proteomes" id="UP000475214">
    <property type="component" value="Unassembled WGS sequence"/>
</dbReference>
<sequence length="226" mass="24108">MVGMAGRRWAAVAGLTIAPLIAVSVAAPAQAGESWTYRASGANASTQWIEMGTLPGGVPGNAHVGYLEVYTSSYVDVYGDVADWTCPEGELPPDGGGPHAEDEEPETNCEFEGFRSISGGDVEFTMDRKLDTARLTGTLIVENHETGEGAAPPVDITWTGVGDTAKSTETSRYTEGGVRYQSRYTSMSRNAQVDGFIGAMGFTDDPDDQSTAYMSRYTVHDRSVSR</sequence>
<dbReference type="AlphaFoldDB" id="A0A6L9SAH4"/>
<keyword evidence="3" id="KW-1185">Reference proteome</keyword>